<evidence type="ECO:0000313" key="1">
    <source>
        <dbReference type="EMBL" id="KAK5631243.1"/>
    </source>
</evidence>
<keyword evidence="2" id="KW-1185">Reference proteome</keyword>
<gene>
    <name evidence="1" type="ORF">RRF57_006957</name>
</gene>
<evidence type="ECO:0000313" key="2">
    <source>
        <dbReference type="Proteomes" id="UP001305414"/>
    </source>
</evidence>
<dbReference type="EMBL" id="JAWHQM010000019">
    <property type="protein sequence ID" value="KAK5631243.1"/>
    <property type="molecule type" value="Genomic_DNA"/>
</dbReference>
<sequence length="110" mass="12240">MHCQTPELLKGGSRAGRLHNVDTQRGKDVRCVALCHAVVNPSANLMQPHSTAPYLVRHSQGQLVTSTLLTYDPCFPMPYARQMGRFDGPCLAVQGPVRKSLWRPLTHHNL</sequence>
<accession>A0AAN7UK52</accession>
<organism evidence="1 2">
    <name type="scientific">Xylaria bambusicola</name>
    <dbReference type="NCBI Taxonomy" id="326684"/>
    <lineage>
        <taxon>Eukaryota</taxon>
        <taxon>Fungi</taxon>
        <taxon>Dikarya</taxon>
        <taxon>Ascomycota</taxon>
        <taxon>Pezizomycotina</taxon>
        <taxon>Sordariomycetes</taxon>
        <taxon>Xylariomycetidae</taxon>
        <taxon>Xylariales</taxon>
        <taxon>Xylariaceae</taxon>
        <taxon>Xylaria</taxon>
    </lineage>
</organism>
<comment type="caution">
    <text evidence="1">The sequence shown here is derived from an EMBL/GenBank/DDBJ whole genome shotgun (WGS) entry which is preliminary data.</text>
</comment>
<proteinExistence type="predicted"/>
<protein>
    <submittedName>
        <fullName evidence="1">Uncharacterized protein</fullName>
    </submittedName>
</protein>
<reference evidence="1 2" key="1">
    <citation type="submission" date="2023-10" db="EMBL/GenBank/DDBJ databases">
        <title>Draft genome sequence of Xylaria bambusicola isolate GMP-LS, the root and basal stem rot pathogen of sugarcane in Indonesia.</title>
        <authorList>
            <person name="Selvaraj P."/>
            <person name="Muralishankar V."/>
            <person name="Muruganantham S."/>
            <person name="Sp S."/>
            <person name="Haryani S."/>
            <person name="Lau K.J.X."/>
            <person name="Naqvi N.I."/>
        </authorList>
    </citation>
    <scope>NUCLEOTIDE SEQUENCE [LARGE SCALE GENOMIC DNA]</scope>
    <source>
        <strain evidence="1">GMP-LS</strain>
    </source>
</reference>
<name>A0AAN7UK52_9PEZI</name>
<dbReference type="AlphaFoldDB" id="A0AAN7UK52"/>
<dbReference type="Proteomes" id="UP001305414">
    <property type="component" value="Unassembled WGS sequence"/>
</dbReference>